<dbReference type="SUPFAM" id="SSF47413">
    <property type="entry name" value="lambda repressor-like DNA-binding domains"/>
    <property type="match status" value="1"/>
</dbReference>
<evidence type="ECO:0000313" key="3">
    <source>
        <dbReference type="EMBL" id="MDX8332525.1"/>
    </source>
</evidence>
<name>A0A1R3U014_9HYPH</name>
<dbReference type="AlphaFoldDB" id="A0A1R3U014"/>
<protein>
    <submittedName>
        <fullName evidence="4">Conjugal transfer protein TrbA</fullName>
    </submittedName>
    <submittedName>
        <fullName evidence="2">Helix-turn-helix transcriptional regulator</fullName>
    </submittedName>
</protein>
<reference evidence="4" key="2">
    <citation type="submission" date="2016-10" db="EMBL/GenBank/DDBJ databases">
        <authorList>
            <person name="de Groot N.N."/>
        </authorList>
    </citation>
    <scope>NUCLEOTIDE SEQUENCE [LARGE SCALE GENOMIC DNA]</scope>
    <source>
        <strain evidence="4">DSM25559</strain>
    </source>
</reference>
<feature type="domain" description="HTH cro/C1-type" evidence="1">
    <location>
        <begin position="9"/>
        <end position="63"/>
    </location>
</feature>
<organism evidence="4 5">
    <name type="scientific">Agrobacterium rosae</name>
    <dbReference type="NCBI Taxonomy" id="1972867"/>
    <lineage>
        <taxon>Bacteria</taxon>
        <taxon>Pseudomonadati</taxon>
        <taxon>Pseudomonadota</taxon>
        <taxon>Alphaproteobacteria</taxon>
        <taxon>Hyphomicrobiales</taxon>
        <taxon>Rhizobiaceae</taxon>
        <taxon>Rhizobium/Agrobacterium group</taxon>
        <taxon>Agrobacterium</taxon>
    </lineage>
</organism>
<dbReference type="SMART" id="SM00530">
    <property type="entry name" value="HTH_XRE"/>
    <property type="match status" value="1"/>
</dbReference>
<dbReference type="EMBL" id="JAVRAD010000019">
    <property type="protein sequence ID" value="MDX8332525.1"/>
    <property type="molecule type" value="Genomic_DNA"/>
</dbReference>
<evidence type="ECO:0000313" key="2">
    <source>
        <dbReference type="EMBL" id="MDX8305277.1"/>
    </source>
</evidence>
<dbReference type="Proteomes" id="UP000187891">
    <property type="component" value="Unassembled WGS sequence"/>
</dbReference>
<dbReference type="PROSITE" id="PS50943">
    <property type="entry name" value="HTH_CROC1"/>
    <property type="match status" value="1"/>
</dbReference>
<reference evidence="5" key="1">
    <citation type="submission" date="2016-10" db="EMBL/GenBank/DDBJ databases">
        <authorList>
            <person name="Wibberg D."/>
        </authorList>
    </citation>
    <scope>NUCLEOTIDE SEQUENCE [LARGE SCALE GENOMIC DNA]</scope>
</reference>
<evidence type="ECO:0000259" key="1">
    <source>
        <dbReference type="PROSITE" id="PS50943"/>
    </source>
</evidence>
<dbReference type="EMBL" id="JAVRAF010000015">
    <property type="protein sequence ID" value="MDX8305277.1"/>
    <property type="molecule type" value="Genomic_DNA"/>
</dbReference>
<proteinExistence type="predicted"/>
<reference evidence="2 6" key="3">
    <citation type="journal article" date="2023" name="Phytobiomes J">
        <title>Deciphering the key players within the bacterial microbiota associated with aerial crown gall tumors on rhododendron: Insights into the gallobiome.</title>
        <authorList>
            <person name="Kuzmanovic N."/>
            <person name="Nesme J."/>
            <person name="Wolf J."/>
            <person name="Neumann-Schaal M."/>
            <person name="Petersen J."/>
            <person name="Fernandez-Gnecco G."/>
            <person name="Sproeer C."/>
            <person name="Bunk B."/>
            <person name="Overmann J."/>
            <person name="Sorensen S.J."/>
            <person name="Idczak E."/>
            <person name="Smalla K."/>
        </authorList>
    </citation>
    <scope>NUCLEOTIDE SEQUENCE [LARGE SCALE GENOMIC DNA]</scope>
    <source>
        <strain evidence="2">Rho-11.1</strain>
        <strain evidence="3">Rho-14.1</strain>
        <strain evidence="6">rho-14.1</strain>
    </source>
</reference>
<evidence type="ECO:0000313" key="4">
    <source>
        <dbReference type="EMBL" id="SCX33938.1"/>
    </source>
</evidence>
<evidence type="ECO:0000313" key="5">
    <source>
        <dbReference type="Proteomes" id="UP000187891"/>
    </source>
</evidence>
<gene>
    <name evidence="4" type="ORF">DSM25559_4299</name>
    <name evidence="2" type="ORF">RMR22_23805</name>
    <name evidence="3" type="ORF">RMS29_25275</name>
</gene>
<dbReference type="Pfam" id="PF01381">
    <property type="entry name" value="HTH_3"/>
    <property type="match status" value="1"/>
</dbReference>
<dbReference type="Proteomes" id="UP001277561">
    <property type="component" value="Unassembled WGS sequence"/>
</dbReference>
<keyword evidence="6" id="KW-1185">Reference proteome</keyword>
<dbReference type="CDD" id="cd00093">
    <property type="entry name" value="HTH_XRE"/>
    <property type="match status" value="1"/>
</dbReference>
<dbReference type="GO" id="GO:0003677">
    <property type="term" value="F:DNA binding"/>
    <property type="evidence" value="ECO:0007669"/>
    <property type="project" value="InterPro"/>
</dbReference>
<dbReference type="InterPro" id="IPR010982">
    <property type="entry name" value="Lambda_DNA-bd_dom_sf"/>
</dbReference>
<evidence type="ECO:0000313" key="6">
    <source>
        <dbReference type="Proteomes" id="UP001277561"/>
    </source>
</evidence>
<dbReference type="InterPro" id="IPR001387">
    <property type="entry name" value="Cro/C1-type_HTH"/>
</dbReference>
<dbReference type="RefSeq" id="WP_077122345.1">
    <property type="nucleotide sequence ID" value="NZ_CP133552.1"/>
</dbReference>
<dbReference type="EMBL" id="FMUE01000014">
    <property type="protein sequence ID" value="SCX33938.1"/>
    <property type="molecule type" value="Genomic_DNA"/>
</dbReference>
<dbReference type="Gene3D" id="1.10.260.40">
    <property type="entry name" value="lambda repressor-like DNA-binding domains"/>
    <property type="match status" value="1"/>
</dbReference>
<dbReference type="STRING" id="1907666.DSM25559_4299"/>
<accession>A0A1R3U014</accession>
<sequence>MFFQFMVGVKKLRKALRMTQSELGMLIGIDQGYVSRLETGKQNPQAETLQAIAEALEAEIIFVPKKMARRVHSIIDEHLSPPIQKKRTFAGNVMDDVFIPDGDDEESPRGSNI</sequence>